<dbReference type="InterPro" id="IPR036291">
    <property type="entry name" value="NAD(P)-bd_dom_sf"/>
</dbReference>
<evidence type="ECO:0000256" key="12">
    <source>
        <dbReference type="ARBA" id="ARBA00023136"/>
    </source>
</evidence>
<feature type="domain" description="NAD(P)-binding" evidence="14">
    <location>
        <begin position="10"/>
        <end position="306"/>
    </location>
</feature>
<evidence type="ECO:0000313" key="15">
    <source>
        <dbReference type="EMBL" id="MET3695472.1"/>
    </source>
</evidence>
<dbReference type="EC" id="4.1.1.35" evidence="5"/>
<accession>A0ABV2LC83</accession>
<dbReference type="EMBL" id="JBEPMM010000029">
    <property type="protein sequence ID" value="MET3695472.1"/>
    <property type="molecule type" value="Genomic_DNA"/>
</dbReference>
<name>A0ABV2LC83_9HYPH</name>
<keyword evidence="11" id="KW-0333">Golgi apparatus</keyword>
<comment type="caution">
    <text evidence="15">The sequence shown here is derived from an EMBL/GenBank/DDBJ whole genome shotgun (WGS) entry which is preliminary data.</text>
</comment>
<evidence type="ECO:0000256" key="11">
    <source>
        <dbReference type="ARBA" id="ARBA00023034"/>
    </source>
</evidence>
<keyword evidence="13 15" id="KW-0456">Lyase</keyword>
<protein>
    <recommendedName>
        <fullName evidence="5">UDP-glucuronate decarboxylase</fullName>
        <ecNumber evidence="5">4.1.1.35</ecNumber>
    </recommendedName>
</protein>
<dbReference type="GO" id="GO:0048040">
    <property type="term" value="F:UDP-glucuronate decarboxylase activity"/>
    <property type="evidence" value="ECO:0007669"/>
    <property type="project" value="UniProtKB-EC"/>
</dbReference>
<keyword evidence="9" id="KW-1133">Transmembrane helix</keyword>
<evidence type="ECO:0000256" key="7">
    <source>
        <dbReference type="ARBA" id="ARBA00022793"/>
    </source>
</evidence>
<organism evidence="15 16">
    <name type="scientific">Methylobacterium goesingense</name>
    <dbReference type="NCBI Taxonomy" id="243690"/>
    <lineage>
        <taxon>Bacteria</taxon>
        <taxon>Pseudomonadati</taxon>
        <taxon>Pseudomonadota</taxon>
        <taxon>Alphaproteobacteria</taxon>
        <taxon>Hyphomicrobiales</taxon>
        <taxon>Methylobacteriaceae</taxon>
        <taxon>Methylobacterium</taxon>
    </lineage>
</organism>
<dbReference type="Gene3D" id="3.40.50.720">
    <property type="entry name" value="NAD(P)-binding Rossmann-like Domain"/>
    <property type="match status" value="1"/>
</dbReference>
<evidence type="ECO:0000256" key="5">
    <source>
        <dbReference type="ARBA" id="ARBA00012290"/>
    </source>
</evidence>
<dbReference type="InterPro" id="IPR016040">
    <property type="entry name" value="NAD(P)-bd_dom"/>
</dbReference>
<dbReference type="Pfam" id="PF16363">
    <property type="entry name" value="GDP_Man_Dehyd"/>
    <property type="match status" value="1"/>
</dbReference>
<dbReference type="CDD" id="cd05230">
    <property type="entry name" value="UGD_SDR_e"/>
    <property type="match status" value="1"/>
</dbReference>
<evidence type="ECO:0000256" key="8">
    <source>
        <dbReference type="ARBA" id="ARBA00022968"/>
    </source>
</evidence>
<comment type="cofactor">
    <cofactor evidence="1">
        <name>NAD(+)</name>
        <dbReference type="ChEBI" id="CHEBI:57540"/>
    </cofactor>
</comment>
<reference evidence="15 16" key="1">
    <citation type="submission" date="2024-06" db="EMBL/GenBank/DDBJ databases">
        <title>Genomic Encyclopedia of Type Strains, Phase IV (KMG-IV): sequencing the most valuable type-strain genomes for metagenomic binning, comparative biology and taxonomic classification.</title>
        <authorList>
            <person name="Goeker M."/>
        </authorList>
    </citation>
    <scope>NUCLEOTIDE SEQUENCE [LARGE SCALE GENOMIC DNA]</scope>
    <source>
        <strain evidence="15 16">DSM 21331</strain>
    </source>
</reference>
<comment type="pathway">
    <text evidence="3">Nucleotide-sugar biosynthesis; UDP-alpha-D-xylose biosynthesis; UDP-alpha-D-xylose from UDP-alpha-D-glucuronate: step 1/1.</text>
</comment>
<comment type="subcellular location">
    <subcellularLocation>
        <location evidence="2">Golgi apparatus</location>
        <location evidence="2">Golgi stack membrane</location>
        <topology evidence="2">Single-pass type II membrane protein</topology>
    </subcellularLocation>
</comment>
<dbReference type="PANTHER" id="PTHR43078:SF6">
    <property type="entry name" value="UDP-GLUCURONIC ACID DECARBOXYLASE 1"/>
    <property type="match status" value="1"/>
</dbReference>
<evidence type="ECO:0000256" key="3">
    <source>
        <dbReference type="ARBA" id="ARBA00005100"/>
    </source>
</evidence>
<dbReference type="RefSeq" id="WP_238281561.1">
    <property type="nucleotide sequence ID" value="NZ_BPQL01000128.1"/>
</dbReference>
<keyword evidence="8" id="KW-0735">Signal-anchor</keyword>
<dbReference type="Proteomes" id="UP001549145">
    <property type="component" value="Unassembled WGS sequence"/>
</dbReference>
<dbReference type="InterPro" id="IPR044516">
    <property type="entry name" value="UXS-like"/>
</dbReference>
<evidence type="ECO:0000256" key="2">
    <source>
        <dbReference type="ARBA" id="ARBA00004447"/>
    </source>
</evidence>
<keyword evidence="16" id="KW-1185">Reference proteome</keyword>
<proteinExistence type="inferred from homology"/>
<keyword evidence="6" id="KW-0812">Transmembrane</keyword>
<dbReference type="SUPFAM" id="SSF51735">
    <property type="entry name" value="NAD(P)-binding Rossmann-fold domains"/>
    <property type="match status" value="1"/>
</dbReference>
<evidence type="ECO:0000256" key="4">
    <source>
        <dbReference type="ARBA" id="ARBA00007505"/>
    </source>
</evidence>
<dbReference type="PANTHER" id="PTHR43078">
    <property type="entry name" value="UDP-GLUCURONIC ACID DECARBOXYLASE-RELATED"/>
    <property type="match status" value="1"/>
</dbReference>
<evidence type="ECO:0000256" key="1">
    <source>
        <dbReference type="ARBA" id="ARBA00001911"/>
    </source>
</evidence>
<keyword evidence="7" id="KW-0210">Decarboxylase</keyword>
<evidence type="ECO:0000256" key="9">
    <source>
        <dbReference type="ARBA" id="ARBA00022989"/>
    </source>
</evidence>
<evidence type="ECO:0000313" key="16">
    <source>
        <dbReference type="Proteomes" id="UP001549145"/>
    </source>
</evidence>
<gene>
    <name evidence="15" type="ORF">ABID43_005040</name>
</gene>
<evidence type="ECO:0000256" key="6">
    <source>
        <dbReference type="ARBA" id="ARBA00022692"/>
    </source>
</evidence>
<evidence type="ECO:0000259" key="14">
    <source>
        <dbReference type="Pfam" id="PF16363"/>
    </source>
</evidence>
<keyword evidence="12" id="KW-0472">Membrane</keyword>
<evidence type="ECO:0000256" key="10">
    <source>
        <dbReference type="ARBA" id="ARBA00023027"/>
    </source>
</evidence>
<sequence length="321" mass="36245">MRYGNTKKILVTGGAGFLGSHLCERLLEQGHEVLCVDNLFTGSRRNIARLLGDARFEFMRHDVTFPLYVEVDEIYNLACPASPVHYQFDPVQTAKTSVIGAINMLGLAKRLKVKIFQASTSEVYGDPEIHPQPEEYWGRVNPIGYRSCYDEGKRCAETLFFDYHRQHHIPIKVARIFNTYGPRMHPNDGRVVSNIVLQALRNADITLYGDGSQTRAFCYVDDLIEGFLRLMATGPEVTGPLNLGNPGEFSIRQLAECVIELTGSRSRIVHRPLPPDDPRQRRPDITKARALLAWEPTVPLDEGLGKTIAYFERFLTETDHG</sequence>
<keyword evidence="10" id="KW-0520">NAD</keyword>
<evidence type="ECO:0000256" key="13">
    <source>
        <dbReference type="ARBA" id="ARBA00023239"/>
    </source>
</evidence>
<comment type="similarity">
    <text evidence="4">Belongs to the NAD(P)-dependent epimerase/dehydratase family. UDP-glucuronic acid decarboxylase subfamily.</text>
</comment>